<reference evidence="9 10" key="1">
    <citation type="submission" date="2019-12" db="EMBL/GenBank/DDBJ databases">
        <title>Whole-genome sequencing of Allorhizobium vitis.</title>
        <authorList>
            <person name="Gan H.M."/>
            <person name="Szegedi E."/>
            <person name="Burr T."/>
            <person name="Savka M.A."/>
        </authorList>
    </citation>
    <scope>NUCLEOTIDE SEQUENCE [LARGE SCALE GENOMIC DNA]</scope>
    <source>
        <strain evidence="9 10">CG415</strain>
    </source>
</reference>
<evidence type="ECO:0000256" key="6">
    <source>
        <dbReference type="ARBA" id="ARBA00022989"/>
    </source>
</evidence>
<gene>
    <name evidence="9" type="ORF">GOZ88_26345</name>
</gene>
<keyword evidence="4" id="KW-0997">Cell inner membrane</keyword>
<feature type="transmembrane region" description="Helical" evidence="8">
    <location>
        <begin position="132"/>
        <end position="151"/>
    </location>
</feature>
<keyword evidence="3" id="KW-1003">Cell membrane</keyword>
<evidence type="ECO:0000256" key="4">
    <source>
        <dbReference type="ARBA" id="ARBA00022519"/>
    </source>
</evidence>
<dbReference type="Proteomes" id="UP000440716">
    <property type="component" value="Unassembled WGS sequence"/>
</dbReference>
<dbReference type="PANTHER" id="PTHR43357:SF4">
    <property type="entry name" value="INNER MEMBRANE ABC TRANSPORTER PERMEASE PROTEIN YDCV"/>
    <property type="match status" value="1"/>
</dbReference>
<feature type="transmembrane region" description="Helical" evidence="8">
    <location>
        <begin position="74"/>
        <end position="96"/>
    </location>
</feature>
<evidence type="ECO:0000256" key="3">
    <source>
        <dbReference type="ARBA" id="ARBA00022475"/>
    </source>
</evidence>
<dbReference type="OrthoDB" id="9815533at2"/>
<dbReference type="CDD" id="cd06261">
    <property type="entry name" value="TM_PBP2"/>
    <property type="match status" value="1"/>
</dbReference>
<keyword evidence="2 8" id="KW-0813">Transport</keyword>
<evidence type="ECO:0000256" key="7">
    <source>
        <dbReference type="ARBA" id="ARBA00023136"/>
    </source>
</evidence>
<dbReference type="PANTHER" id="PTHR43357">
    <property type="entry name" value="INNER MEMBRANE ABC TRANSPORTER PERMEASE PROTEIN YDCV"/>
    <property type="match status" value="1"/>
</dbReference>
<dbReference type="AlphaFoldDB" id="A0A1S2DUM5"/>
<comment type="subcellular location">
    <subcellularLocation>
        <location evidence="1">Cell inner membrane</location>
        <topology evidence="1">Multi-pass membrane protein</topology>
    </subcellularLocation>
    <subcellularLocation>
        <location evidence="8">Cell membrane</location>
        <topology evidence="8">Multi-pass membrane protein</topology>
    </subcellularLocation>
</comment>
<feature type="transmembrane region" description="Helical" evidence="8">
    <location>
        <begin position="108"/>
        <end position="126"/>
    </location>
</feature>
<dbReference type="Gene3D" id="1.10.3720.10">
    <property type="entry name" value="MetI-like"/>
    <property type="match status" value="1"/>
</dbReference>
<keyword evidence="5 8" id="KW-0812">Transmembrane</keyword>
<dbReference type="GO" id="GO:0005886">
    <property type="term" value="C:plasma membrane"/>
    <property type="evidence" value="ECO:0007669"/>
    <property type="project" value="UniProtKB-SubCell"/>
</dbReference>
<feature type="transmembrane region" description="Helical" evidence="8">
    <location>
        <begin position="239"/>
        <end position="265"/>
    </location>
</feature>
<dbReference type="PROSITE" id="PS50928">
    <property type="entry name" value="ABC_TM1"/>
    <property type="match status" value="1"/>
</dbReference>
<dbReference type="GO" id="GO:0055085">
    <property type="term" value="P:transmembrane transport"/>
    <property type="evidence" value="ECO:0007669"/>
    <property type="project" value="InterPro"/>
</dbReference>
<comment type="similarity">
    <text evidence="8">Belongs to the binding-protein-dependent transport system permease family.</text>
</comment>
<name>A0A1S2DUM5_AGRVI</name>
<keyword evidence="7 8" id="KW-0472">Membrane</keyword>
<evidence type="ECO:0000256" key="1">
    <source>
        <dbReference type="ARBA" id="ARBA00004429"/>
    </source>
</evidence>
<evidence type="ECO:0000256" key="8">
    <source>
        <dbReference type="RuleBase" id="RU363032"/>
    </source>
</evidence>
<dbReference type="RefSeq" id="WP_070149711.1">
    <property type="nucleotide sequence ID" value="NZ_CP146245.1"/>
</dbReference>
<sequence length="275" mass="29676">MSTILIAPGRKLRLPLPSALGIGAFCAFVFVIAPLIVVAGAALNAEAMFFPPRQLTLHWMTAALTDGSFVNGALISFVVASVAASVSTLFALPVALQLRKAPPTVAKILTLSFMGPLLVPSVIFALSLYSVMIYVFGVTNLFILMIGHVIITMPYPVRTITAVTEHLDPALEDAASSVGANPWRTFVSVTLPLIKPGVIAGFLFAFITSWNDFSISVFLTPRELQPLPIKIYEYLLYQYRPLIAAVSTWSVIGSAIVVLIIDRLVGLNVFTGRRN</sequence>
<proteinExistence type="inferred from homology"/>
<evidence type="ECO:0000256" key="2">
    <source>
        <dbReference type="ARBA" id="ARBA00022448"/>
    </source>
</evidence>
<dbReference type="SUPFAM" id="SSF161098">
    <property type="entry name" value="MetI-like"/>
    <property type="match status" value="1"/>
</dbReference>
<dbReference type="EMBL" id="WPHU01000029">
    <property type="protein sequence ID" value="MVA59607.1"/>
    <property type="molecule type" value="Genomic_DNA"/>
</dbReference>
<keyword evidence="6 8" id="KW-1133">Transmembrane helix</keyword>
<dbReference type="Pfam" id="PF00528">
    <property type="entry name" value="BPD_transp_1"/>
    <property type="match status" value="1"/>
</dbReference>
<evidence type="ECO:0000313" key="9">
    <source>
        <dbReference type="EMBL" id="MVA59607.1"/>
    </source>
</evidence>
<protein>
    <submittedName>
        <fullName evidence="9">ABC transporter permease subunit</fullName>
    </submittedName>
</protein>
<dbReference type="InterPro" id="IPR035906">
    <property type="entry name" value="MetI-like_sf"/>
</dbReference>
<accession>A0A1S2DUM5</accession>
<organism evidence="9 10">
    <name type="scientific">Agrobacterium vitis</name>
    <name type="common">Rhizobium vitis</name>
    <dbReference type="NCBI Taxonomy" id="373"/>
    <lineage>
        <taxon>Bacteria</taxon>
        <taxon>Pseudomonadati</taxon>
        <taxon>Pseudomonadota</taxon>
        <taxon>Alphaproteobacteria</taxon>
        <taxon>Hyphomicrobiales</taxon>
        <taxon>Rhizobiaceae</taxon>
        <taxon>Rhizobium/Agrobacterium group</taxon>
        <taxon>Agrobacterium</taxon>
    </lineage>
</organism>
<evidence type="ECO:0000313" key="10">
    <source>
        <dbReference type="Proteomes" id="UP000440716"/>
    </source>
</evidence>
<evidence type="ECO:0000256" key="5">
    <source>
        <dbReference type="ARBA" id="ARBA00022692"/>
    </source>
</evidence>
<comment type="caution">
    <text evidence="9">The sequence shown here is derived from an EMBL/GenBank/DDBJ whole genome shotgun (WGS) entry which is preliminary data.</text>
</comment>
<feature type="transmembrane region" description="Helical" evidence="8">
    <location>
        <begin position="20"/>
        <end position="43"/>
    </location>
</feature>
<dbReference type="InterPro" id="IPR000515">
    <property type="entry name" value="MetI-like"/>
</dbReference>